<keyword evidence="2" id="KW-0430">Lectin</keyword>
<dbReference type="Gene3D" id="2.120.10.10">
    <property type="match status" value="1"/>
</dbReference>
<reference evidence="2 3" key="1">
    <citation type="submission" date="2019-07" db="EMBL/GenBank/DDBJ databases">
        <title>New species of Amycolatopsis and Streptomyces.</title>
        <authorList>
            <person name="Duangmal K."/>
            <person name="Teo W.F.A."/>
            <person name="Lipun K."/>
        </authorList>
    </citation>
    <scope>NUCLEOTIDE SEQUENCE [LARGE SCALE GENOMIC DNA]</scope>
    <source>
        <strain evidence="2 3">TISTR 2346</strain>
    </source>
</reference>
<dbReference type="PANTHER" id="PTHR38792">
    <property type="entry name" value="BNR/ASP-BOX REPEAT DOMAIN PROTEIN (AFU_ORTHOLOGUE AFUA_7G06430)-RELATED"/>
    <property type="match status" value="1"/>
</dbReference>
<dbReference type="PROSITE" id="PS50231">
    <property type="entry name" value="RICIN_B_LECTIN"/>
    <property type="match status" value="2"/>
</dbReference>
<dbReference type="OrthoDB" id="5958808at2"/>
<organism evidence="2 3">
    <name type="scientific">Streptomyces phyllanthi</name>
    <dbReference type="NCBI Taxonomy" id="1803180"/>
    <lineage>
        <taxon>Bacteria</taxon>
        <taxon>Bacillati</taxon>
        <taxon>Actinomycetota</taxon>
        <taxon>Actinomycetes</taxon>
        <taxon>Kitasatosporales</taxon>
        <taxon>Streptomycetaceae</taxon>
        <taxon>Streptomyces</taxon>
    </lineage>
</organism>
<dbReference type="InterPro" id="IPR000772">
    <property type="entry name" value="Ricin_B_lectin"/>
</dbReference>
<gene>
    <name evidence="2" type="ORF">FNH04_04195</name>
</gene>
<protein>
    <submittedName>
        <fullName evidence="2">Ricin-type beta-trefoil lectin domain protein</fullName>
    </submittedName>
</protein>
<dbReference type="InterPro" id="IPR035992">
    <property type="entry name" value="Ricin_B-like_lectins"/>
</dbReference>
<dbReference type="SUPFAM" id="SSF110296">
    <property type="entry name" value="Oligoxyloglucan reducing end-specific cellobiohydrolase"/>
    <property type="match status" value="1"/>
</dbReference>
<dbReference type="AlphaFoldDB" id="A0A5N8VWH0"/>
<evidence type="ECO:0000259" key="1">
    <source>
        <dbReference type="SMART" id="SM00458"/>
    </source>
</evidence>
<dbReference type="EMBL" id="VJZE01000013">
    <property type="protein sequence ID" value="MPY39152.1"/>
    <property type="molecule type" value="Genomic_DNA"/>
</dbReference>
<dbReference type="SUPFAM" id="SSF50370">
    <property type="entry name" value="Ricin B-like lectins"/>
    <property type="match status" value="2"/>
</dbReference>
<feature type="domain" description="Ricin B lectin" evidence="1">
    <location>
        <begin position="546"/>
        <end position="683"/>
    </location>
</feature>
<sequence length="686" mass="73307">MSPAQTGARPGAAPRSRPLSLLTLILALLVAVGTLTMPAAGRATAEARPSQTLYTPPSNALSPGTFYPRAMRLQHNGSANGTLLATFEQYRVDMPVFPIYRSTDNGKSWTKISEVADTQNGWGMRWEPELFELPRAMGGFPAGTILAAGDSVPYDRWGGSKIDLYASTDRGQSWTFVTNIATGGPAFSTNGYTPVWEPYFVLSGDRLIVYYSDQRDTDHGQEIVHQVSTDLRNWGPVVDDVSMPTYADRPGMPVVTRLPNGNYVMSYEYCNAPEGRCSVYYKISSDPEGFGSVTGRVLRSTDGVIPSGAPFITWLPTGGPNGTLALSGESQDDLFVNTENGAANAWTRMRSNVAGGYSRGMLPLADGHSLMVLSGGRARSTGVNSVTYSVVDLGGGISDGATYTLSNANSDLKLTIAGGSTTNGTGATQQATTNATNQQWRFEQQSSGYFKIFNVASGKVLGVENQSTANGARILQWDDNGTLDHEWAVSPHQAGGYTITNRVTGKYLEIPNASTATGTTAVQWSGTGCACQRWDFTQTALPPLGTGQYVLVNKNSGKYLDIPAASTTTNTAANQWQNSACFCQLFTFQSASGGAWTIKNVNSNLNLDIRDGSTTAGAAVVQNTPSTADSQKWTLVEAGDGYYELRNVNSGLHAGVAQSSTSNGAAVIQWNDLNNDDQLWKIVRIN</sequence>
<dbReference type="Pfam" id="PF14200">
    <property type="entry name" value="RicinB_lectin_2"/>
    <property type="match status" value="3"/>
</dbReference>
<dbReference type="RefSeq" id="WP_152780395.1">
    <property type="nucleotide sequence ID" value="NZ_BAABEQ010000094.1"/>
</dbReference>
<name>A0A5N8VWH0_9ACTN</name>
<dbReference type="SMART" id="SM00458">
    <property type="entry name" value="RICIN"/>
    <property type="match status" value="2"/>
</dbReference>
<dbReference type="CDD" id="cd00161">
    <property type="entry name" value="beta-trefoil_Ricin-like"/>
    <property type="match status" value="2"/>
</dbReference>
<feature type="domain" description="Ricin B lectin" evidence="1">
    <location>
        <begin position="400"/>
        <end position="537"/>
    </location>
</feature>
<dbReference type="CDD" id="cd15482">
    <property type="entry name" value="Sialidase_non-viral"/>
    <property type="match status" value="1"/>
</dbReference>
<evidence type="ECO:0000313" key="2">
    <source>
        <dbReference type="EMBL" id="MPY39152.1"/>
    </source>
</evidence>
<dbReference type="Proteomes" id="UP000326979">
    <property type="component" value="Unassembled WGS sequence"/>
</dbReference>
<evidence type="ECO:0000313" key="3">
    <source>
        <dbReference type="Proteomes" id="UP000326979"/>
    </source>
</evidence>
<dbReference type="GO" id="GO:0030246">
    <property type="term" value="F:carbohydrate binding"/>
    <property type="evidence" value="ECO:0007669"/>
    <property type="project" value="UniProtKB-KW"/>
</dbReference>
<keyword evidence="3" id="KW-1185">Reference proteome</keyword>
<dbReference type="Gene3D" id="2.80.10.50">
    <property type="match status" value="2"/>
</dbReference>
<proteinExistence type="predicted"/>
<dbReference type="PANTHER" id="PTHR38792:SF3">
    <property type="entry name" value="BNR_ASP-BOX REPEAT DOMAIN PROTEIN (AFU_ORTHOLOGUE AFUA_7G06430)-RELATED"/>
    <property type="match status" value="1"/>
</dbReference>
<accession>A0A5N8VWH0</accession>
<comment type="caution">
    <text evidence="2">The sequence shown here is derived from an EMBL/GenBank/DDBJ whole genome shotgun (WGS) entry which is preliminary data.</text>
</comment>